<evidence type="ECO:0000313" key="3">
    <source>
        <dbReference type="Proteomes" id="UP000177328"/>
    </source>
</evidence>
<evidence type="ECO:0000313" key="2">
    <source>
        <dbReference type="EMBL" id="OGE41335.1"/>
    </source>
</evidence>
<name>A0A1F5KKL7_9BACT</name>
<gene>
    <name evidence="2" type="ORF">A3D25_02310</name>
</gene>
<proteinExistence type="predicted"/>
<dbReference type="EMBL" id="MFDD01000002">
    <property type="protein sequence ID" value="OGE41335.1"/>
    <property type="molecule type" value="Genomic_DNA"/>
</dbReference>
<dbReference type="GO" id="GO:0016020">
    <property type="term" value="C:membrane"/>
    <property type="evidence" value="ECO:0007669"/>
    <property type="project" value="GOC"/>
</dbReference>
<feature type="transmembrane region" description="Helical" evidence="1">
    <location>
        <begin position="296"/>
        <end position="313"/>
    </location>
</feature>
<feature type="transmembrane region" description="Helical" evidence="1">
    <location>
        <begin position="201"/>
        <end position="220"/>
    </location>
</feature>
<keyword evidence="1" id="KW-0812">Transmembrane</keyword>
<feature type="transmembrane region" description="Helical" evidence="1">
    <location>
        <begin position="342"/>
        <end position="364"/>
    </location>
</feature>
<accession>A0A1F5KKL7</accession>
<dbReference type="AlphaFoldDB" id="A0A1F5KKL7"/>
<feature type="transmembrane region" description="Helical" evidence="1">
    <location>
        <begin position="122"/>
        <end position="143"/>
    </location>
</feature>
<protein>
    <recommendedName>
        <fullName evidence="4">Glycosyltransferase RgtA/B/C/D-like domain-containing protein</fullName>
    </recommendedName>
</protein>
<feature type="transmembrane region" description="Helical" evidence="1">
    <location>
        <begin position="90"/>
        <end position="110"/>
    </location>
</feature>
<comment type="caution">
    <text evidence="2">The sequence shown here is derived from an EMBL/GenBank/DDBJ whole genome shotgun (WGS) entry which is preliminary data.</text>
</comment>
<evidence type="ECO:0008006" key="4">
    <source>
        <dbReference type="Google" id="ProtNLM"/>
    </source>
</evidence>
<feature type="transmembrane region" description="Helical" evidence="1">
    <location>
        <begin position="163"/>
        <end position="189"/>
    </location>
</feature>
<sequence>MIIVSSIFLLWRAVLFIVAELSSLILRSNHHFTGVEFVTWRSAPNLWYWANFDGQHYLSISKFGYHQFEQAFFPGYPMLIHAVSFLTKDVLLSGFIISNVCAALFAYVGVKFFSLYYPKASVYKGLALLLAFPSAFYLGAVYTESLFLLLSVLSLYFAKRNKFLLSSVCGALACFTRLVGIFLIPALLWMWWKQKRQKTSLLAIVLVPIGLVAVLALNFYQTGDFLYFIHVQPQFGAHRTGESFILLPQVFFRYFKIFATVNPLSYVFFISVQEFLTTVFALGTIIAYWKKIDKALLIFCLGVLLTPTLTGTLSSMPRYILGAFPIFFVFSHFFRSKYLFAILIFVFAILQIINVALFVNAYWIS</sequence>
<organism evidence="2 3">
    <name type="scientific">Candidatus Daviesbacteria bacterium RIFCSPHIGHO2_02_FULL_43_12</name>
    <dbReference type="NCBI Taxonomy" id="1797776"/>
    <lineage>
        <taxon>Bacteria</taxon>
        <taxon>Candidatus Daviesiibacteriota</taxon>
    </lineage>
</organism>
<dbReference type="Proteomes" id="UP000177328">
    <property type="component" value="Unassembled WGS sequence"/>
</dbReference>
<evidence type="ECO:0000256" key="1">
    <source>
        <dbReference type="SAM" id="Phobius"/>
    </source>
</evidence>
<keyword evidence="1" id="KW-1133">Transmembrane helix</keyword>
<keyword evidence="1" id="KW-0472">Membrane</keyword>
<feature type="transmembrane region" description="Helical" evidence="1">
    <location>
        <begin position="266"/>
        <end position="289"/>
    </location>
</feature>
<dbReference type="GO" id="GO:0006506">
    <property type="term" value="P:GPI anchor biosynthetic process"/>
    <property type="evidence" value="ECO:0007669"/>
    <property type="project" value="UniProtKB-UniPathway"/>
</dbReference>
<feature type="transmembrane region" description="Helical" evidence="1">
    <location>
        <begin position="7"/>
        <end position="26"/>
    </location>
</feature>
<dbReference type="UniPathway" id="UPA00196"/>
<reference evidence="2 3" key="1">
    <citation type="journal article" date="2016" name="Nat. Commun.">
        <title>Thousands of microbial genomes shed light on interconnected biogeochemical processes in an aquifer system.</title>
        <authorList>
            <person name="Anantharaman K."/>
            <person name="Brown C.T."/>
            <person name="Hug L.A."/>
            <person name="Sharon I."/>
            <person name="Castelle C.J."/>
            <person name="Probst A.J."/>
            <person name="Thomas B.C."/>
            <person name="Singh A."/>
            <person name="Wilkins M.J."/>
            <person name="Karaoz U."/>
            <person name="Brodie E.L."/>
            <person name="Williams K.H."/>
            <person name="Hubbard S.S."/>
            <person name="Banfield J.F."/>
        </authorList>
    </citation>
    <scope>NUCLEOTIDE SEQUENCE [LARGE SCALE GENOMIC DNA]</scope>
</reference>